<evidence type="ECO:0000256" key="2">
    <source>
        <dbReference type="ARBA" id="ARBA00013184"/>
    </source>
</evidence>
<protein>
    <recommendedName>
        <fullName evidence="2">histone acetyltransferase</fullName>
        <ecNumber evidence="2">2.3.1.48</ecNumber>
    </recommendedName>
</protein>
<feature type="region of interest" description="Disordered" evidence="10">
    <location>
        <begin position="250"/>
        <end position="285"/>
    </location>
</feature>
<dbReference type="GO" id="GO:0032931">
    <property type="term" value="F:histone H3K56 acetyltransferase activity"/>
    <property type="evidence" value="ECO:0007669"/>
    <property type="project" value="TreeGrafter"/>
</dbReference>
<evidence type="ECO:0000313" key="11">
    <source>
        <dbReference type="EMBL" id="OCK75591.1"/>
    </source>
</evidence>
<comment type="subcellular location">
    <subcellularLocation>
        <location evidence="1">Nucleus</location>
    </subcellularLocation>
</comment>
<dbReference type="PANTHER" id="PTHR31571">
    <property type="entry name" value="ALTERED INHERITANCE OF MITOCHONDRIA PROTEIN 6"/>
    <property type="match status" value="1"/>
</dbReference>
<feature type="compositionally biased region" description="Polar residues" evidence="10">
    <location>
        <begin position="112"/>
        <end position="128"/>
    </location>
</feature>
<dbReference type="PROSITE" id="PS51728">
    <property type="entry name" value="RTT109_HAT"/>
    <property type="match status" value="1"/>
</dbReference>
<evidence type="ECO:0000256" key="10">
    <source>
        <dbReference type="SAM" id="MobiDB-lite"/>
    </source>
</evidence>
<evidence type="ECO:0000256" key="5">
    <source>
        <dbReference type="ARBA" id="ARBA00022990"/>
    </source>
</evidence>
<evidence type="ECO:0000256" key="7">
    <source>
        <dbReference type="ARBA" id="ARBA00023163"/>
    </source>
</evidence>
<organism evidence="11 12">
    <name type="scientific">Lepidopterella palustris CBS 459.81</name>
    <dbReference type="NCBI Taxonomy" id="1314670"/>
    <lineage>
        <taxon>Eukaryota</taxon>
        <taxon>Fungi</taxon>
        <taxon>Dikarya</taxon>
        <taxon>Ascomycota</taxon>
        <taxon>Pezizomycotina</taxon>
        <taxon>Dothideomycetes</taxon>
        <taxon>Pleosporomycetidae</taxon>
        <taxon>Mytilinidiales</taxon>
        <taxon>Argynnaceae</taxon>
        <taxon>Lepidopterella</taxon>
    </lineage>
</organism>
<feature type="region of interest" description="Disordered" evidence="10">
    <location>
        <begin position="54"/>
        <end position="128"/>
    </location>
</feature>
<dbReference type="EMBL" id="KV745298">
    <property type="protein sequence ID" value="OCK75591.1"/>
    <property type="molecule type" value="Genomic_DNA"/>
</dbReference>
<gene>
    <name evidence="11" type="ORF">K432DRAFT_429313</name>
</gene>
<dbReference type="InterPro" id="IPR013178">
    <property type="entry name" value="Histone_AcTrfase_Rtt109/CBP"/>
</dbReference>
<comment type="catalytic activity">
    <reaction evidence="9">
        <text>L-lysyl-[histone] + acetyl-CoA = N(6)-acetyl-L-lysyl-[histone] + CoA + H(+)</text>
        <dbReference type="Rhea" id="RHEA:21992"/>
        <dbReference type="Rhea" id="RHEA-COMP:9845"/>
        <dbReference type="Rhea" id="RHEA-COMP:11338"/>
        <dbReference type="ChEBI" id="CHEBI:15378"/>
        <dbReference type="ChEBI" id="CHEBI:29969"/>
        <dbReference type="ChEBI" id="CHEBI:57287"/>
        <dbReference type="ChEBI" id="CHEBI:57288"/>
        <dbReference type="ChEBI" id="CHEBI:61930"/>
        <dbReference type="EC" id="2.3.1.48"/>
    </reaction>
    <physiologicalReaction direction="left-to-right" evidence="9">
        <dbReference type="Rhea" id="RHEA:21993"/>
    </physiologicalReaction>
</comment>
<accession>A0A8E2E1F5</accession>
<sequence>MSEPGGTPSRSNGQWRSVRSLEQFWETMAFRQECCSGRCVGFIWVVVTPGEVGIVEEDGGKGEGEEQEQARRVFKSTSPRPQIRPRPSTSARRPLSTSYGPIPPRLPRIKSASPTLSSAPGTSTSYPNSILKPNLSSSFSSQTATSTPYYHWPLSSRGTLLFSRKQYTRALDVLLAQNFATLKAAARSSRRWVEEVGVLADVEGWGWSVRGRDVGGARGKMENQGGGGVGGRGCGNGGVNVLGVRRKRKPEAESLEGGDSGNAPAAAPNFVGGGTGNGSGSGSAEVKVLGKGLVRKKVKTVS</sequence>
<keyword evidence="12" id="KW-1185">Reference proteome</keyword>
<evidence type="ECO:0000256" key="4">
    <source>
        <dbReference type="ARBA" id="ARBA00022763"/>
    </source>
</evidence>
<dbReference type="GO" id="GO:0005634">
    <property type="term" value="C:nucleus"/>
    <property type="evidence" value="ECO:0007669"/>
    <property type="project" value="UniProtKB-SubCell"/>
</dbReference>
<keyword evidence="7" id="KW-0804">Transcription</keyword>
<feature type="compositionally biased region" description="Basic and acidic residues" evidence="10">
    <location>
        <begin position="58"/>
        <end position="71"/>
    </location>
</feature>
<feature type="compositionally biased region" description="Polar residues" evidence="10">
    <location>
        <begin position="87"/>
        <end position="99"/>
    </location>
</feature>
<evidence type="ECO:0000313" key="12">
    <source>
        <dbReference type="Proteomes" id="UP000250266"/>
    </source>
</evidence>
<keyword evidence="3" id="KW-0808">Transferase</keyword>
<name>A0A8E2E1F5_9PEZI</name>
<dbReference type="OrthoDB" id="3361892at2759"/>
<dbReference type="AlphaFoldDB" id="A0A8E2E1F5"/>
<keyword evidence="6" id="KW-0805">Transcription regulation</keyword>
<proteinExistence type="predicted"/>
<dbReference type="GO" id="GO:0006974">
    <property type="term" value="P:DNA damage response"/>
    <property type="evidence" value="ECO:0007669"/>
    <property type="project" value="UniProtKB-KW"/>
</dbReference>
<dbReference type="Proteomes" id="UP000250266">
    <property type="component" value="Unassembled WGS sequence"/>
</dbReference>
<dbReference type="PANTHER" id="PTHR31571:SF2">
    <property type="entry name" value="HISTONE ACETYLTRANSFERASE RTT109"/>
    <property type="match status" value="1"/>
</dbReference>
<feature type="compositionally biased region" description="Gly residues" evidence="10">
    <location>
        <begin position="271"/>
        <end position="281"/>
    </location>
</feature>
<evidence type="ECO:0000256" key="1">
    <source>
        <dbReference type="ARBA" id="ARBA00004123"/>
    </source>
</evidence>
<evidence type="ECO:0000256" key="9">
    <source>
        <dbReference type="ARBA" id="ARBA00048940"/>
    </source>
</evidence>
<dbReference type="InterPro" id="IPR051236">
    <property type="entry name" value="HAT_RTT109-like"/>
</dbReference>
<evidence type="ECO:0000256" key="3">
    <source>
        <dbReference type="ARBA" id="ARBA00022679"/>
    </source>
</evidence>
<keyword evidence="4" id="KW-0227">DNA damage</keyword>
<keyword evidence="8" id="KW-0539">Nucleus</keyword>
<dbReference type="EC" id="2.3.1.48" evidence="2"/>
<dbReference type="GO" id="GO:0006355">
    <property type="term" value="P:regulation of DNA-templated transcription"/>
    <property type="evidence" value="ECO:0007669"/>
    <property type="project" value="InterPro"/>
</dbReference>
<evidence type="ECO:0000256" key="6">
    <source>
        <dbReference type="ARBA" id="ARBA00023015"/>
    </source>
</evidence>
<evidence type="ECO:0000256" key="8">
    <source>
        <dbReference type="ARBA" id="ARBA00023242"/>
    </source>
</evidence>
<reference evidence="11 12" key="1">
    <citation type="journal article" date="2016" name="Nat. Commun.">
        <title>Ectomycorrhizal ecology is imprinted in the genome of the dominant symbiotic fungus Cenococcum geophilum.</title>
        <authorList>
            <consortium name="DOE Joint Genome Institute"/>
            <person name="Peter M."/>
            <person name="Kohler A."/>
            <person name="Ohm R.A."/>
            <person name="Kuo A."/>
            <person name="Krutzmann J."/>
            <person name="Morin E."/>
            <person name="Arend M."/>
            <person name="Barry K.W."/>
            <person name="Binder M."/>
            <person name="Choi C."/>
            <person name="Clum A."/>
            <person name="Copeland A."/>
            <person name="Grisel N."/>
            <person name="Haridas S."/>
            <person name="Kipfer T."/>
            <person name="LaButti K."/>
            <person name="Lindquist E."/>
            <person name="Lipzen A."/>
            <person name="Maire R."/>
            <person name="Meier B."/>
            <person name="Mihaltcheva S."/>
            <person name="Molinier V."/>
            <person name="Murat C."/>
            <person name="Poggeler S."/>
            <person name="Quandt C.A."/>
            <person name="Sperisen C."/>
            <person name="Tritt A."/>
            <person name="Tisserant E."/>
            <person name="Crous P.W."/>
            <person name="Henrissat B."/>
            <person name="Nehls U."/>
            <person name="Egli S."/>
            <person name="Spatafora J.W."/>
            <person name="Grigoriev I.V."/>
            <person name="Martin F.M."/>
        </authorList>
    </citation>
    <scope>NUCLEOTIDE SEQUENCE [LARGE SCALE GENOMIC DNA]</scope>
    <source>
        <strain evidence="11 12">CBS 459.81</strain>
    </source>
</reference>
<dbReference type="Pfam" id="PF08214">
    <property type="entry name" value="HAT_KAT11"/>
    <property type="match status" value="1"/>
</dbReference>
<dbReference type="InterPro" id="IPR016849">
    <property type="entry name" value="Rtt109"/>
</dbReference>
<keyword evidence="5" id="KW-0007">Acetylation</keyword>